<gene>
    <name evidence="1" type="ORF">Amon02_000708600</name>
</gene>
<name>A0ACB5TAN9_AMBMO</name>
<evidence type="ECO:0000313" key="2">
    <source>
        <dbReference type="Proteomes" id="UP001165064"/>
    </source>
</evidence>
<protein>
    <submittedName>
        <fullName evidence="1">Unnamed protein product</fullName>
    </submittedName>
</protein>
<dbReference type="Proteomes" id="UP001165064">
    <property type="component" value="Unassembled WGS sequence"/>
</dbReference>
<comment type="caution">
    <text evidence="1">The sequence shown here is derived from an EMBL/GenBank/DDBJ whole genome shotgun (WGS) entry which is preliminary data.</text>
</comment>
<organism evidence="1 2">
    <name type="scientific">Ambrosiozyma monospora</name>
    <name type="common">Yeast</name>
    <name type="synonym">Endomycopsis monosporus</name>
    <dbReference type="NCBI Taxonomy" id="43982"/>
    <lineage>
        <taxon>Eukaryota</taxon>
        <taxon>Fungi</taxon>
        <taxon>Dikarya</taxon>
        <taxon>Ascomycota</taxon>
        <taxon>Saccharomycotina</taxon>
        <taxon>Pichiomycetes</taxon>
        <taxon>Pichiales</taxon>
        <taxon>Pichiaceae</taxon>
        <taxon>Ambrosiozyma</taxon>
    </lineage>
</organism>
<accession>A0ACB5TAN9</accession>
<dbReference type="EMBL" id="BSXS01005753">
    <property type="protein sequence ID" value="GME84775.1"/>
    <property type="molecule type" value="Genomic_DNA"/>
</dbReference>
<reference evidence="1" key="1">
    <citation type="submission" date="2023-04" db="EMBL/GenBank/DDBJ databases">
        <title>Ambrosiozyma monospora NBRC 10751.</title>
        <authorList>
            <person name="Ichikawa N."/>
            <person name="Sato H."/>
            <person name="Tonouchi N."/>
        </authorList>
    </citation>
    <scope>NUCLEOTIDE SEQUENCE</scope>
    <source>
        <strain evidence="1">NBRC 10751</strain>
    </source>
</reference>
<sequence>MVSIKLTDCGGLMQVEDLLTETFDSTDFNATQAQNEGSTDAFLRDEVIVQDTLNDKATSNTLSNKKSVEGPSCLTYDENVSRNEESSTQSFKRKRTLTVSIPGDDRFKLYLPSKVNWKEIRPKLREIQPYQVKSEALDLIHQAYTDLIDMKDTVHIFTMSQFLQFLSVYRSFVKLSFKTQTKVHLSCPIRFKCKSNMSLKLDTEKELFYLS</sequence>
<evidence type="ECO:0000313" key="1">
    <source>
        <dbReference type="EMBL" id="GME84775.1"/>
    </source>
</evidence>
<proteinExistence type="predicted"/>
<keyword evidence="2" id="KW-1185">Reference proteome</keyword>